<evidence type="ECO:0000313" key="2">
    <source>
        <dbReference type="EMBL" id="AQS84309.1"/>
    </source>
</evidence>
<evidence type="ECO:0000313" key="3">
    <source>
        <dbReference type="Proteomes" id="UP000188937"/>
    </source>
</evidence>
<dbReference type="EMBL" id="CP014692">
    <property type="protein sequence ID" value="AQS84309.1"/>
    <property type="molecule type" value="Genomic_DNA"/>
</dbReference>
<dbReference type="PANTHER" id="PTHR30007">
    <property type="entry name" value="PHP DOMAIN PROTEIN"/>
    <property type="match status" value="1"/>
</dbReference>
<dbReference type="Proteomes" id="UP000188937">
    <property type="component" value="Chromosome"/>
</dbReference>
<dbReference type="Pfam" id="PF13586">
    <property type="entry name" value="DDE_Tnp_1_2"/>
    <property type="match status" value="1"/>
</dbReference>
<dbReference type="AlphaFoldDB" id="A0A1U9KF13"/>
<gene>
    <name evidence="2" type="ORF">A0U92_05440</name>
</gene>
<feature type="domain" description="Transposase DDE" evidence="1">
    <location>
        <begin position="12"/>
        <end position="95"/>
    </location>
</feature>
<protein>
    <submittedName>
        <fullName evidence="2">Transposase</fullName>
    </submittedName>
</protein>
<dbReference type="InterPro" id="IPR025668">
    <property type="entry name" value="Tnp_DDE_dom"/>
</dbReference>
<name>A0A1U9KF13_ACEAC</name>
<sequence length="102" mass="12297">MGLPVVTPRRLLADKVYDSDRIRETLLFRGILPVIPPRSNRTEDIPCDFRRYRDRNRIERMFNKLKQFRRIATRYDKTRKSFLAFLNLAAVKLWLPSFVNRT</sequence>
<keyword evidence="3" id="KW-1185">Reference proteome</keyword>
<accession>A0A1U9KF13</accession>
<proteinExistence type="predicted"/>
<dbReference type="PANTHER" id="PTHR30007:SF1">
    <property type="entry name" value="BLR1914 PROTEIN"/>
    <property type="match status" value="1"/>
</dbReference>
<dbReference type="STRING" id="435.A0U92_05440"/>
<evidence type="ECO:0000259" key="1">
    <source>
        <dbReference type="Pfam" id="PF13586"/>
    </source>
</evidence>
<reference evidence="2 3" key="1">
    <citation type="submission" date="2016-03" db="EMBL/GenBank/DDBJ databases">
        <title>Acetic acid bacteria sequencing.</title>
        <authorList>
            <person name="Brandt J."/>
            <person name="Jakob F."/>
            <person name="Vogel R.F."/>
        </authorList>
    </citation>
    <scope>NUCLEOTIDE SEQUENCE [LARGE SCALE GENOMIC DNA]</scope>
    <source>
        <strain evidence="2 3">TMW2.1153</strain>
    </source>
</reference>
<organism evidence="2 3">
    <name type="scientific">Acetobacter aceti</name>
    <dbReference type="NCBI Taxonomy" id="435"/>
    <lineage>
        <taxon>Bacteria</taxon>
        <taxon>Pseudomonadati</taxon>
        <taxon>Pseudomonadota</taxon>
        <taxon>Alphaproteobacteria</taxon>
        <taxon>Acetobacterales</taxon>
        <taxon>Acetobacteraceae</taxon>
        <taxon>Acetobacter</taxon>
        <taxon>Acetobacter subgen. Acetobacter</taxon>
    </lineage>
</organism>
<dbReference type="KEGG" id="aace:A0U92_05440"/>